<comment type="similarity">
    <text evidence="1 4">Belongs to the Glu/Leu/Phe/Val dehydrogenases family.</text>
</comment>
<feature type="domain" description="Glutamate/phenylalanine/leucine/valine/L-tryptophan dehydrogenase C-terminal" evidence="5">
    <location>
        <begin position="194"/>
        <end position="410"/>
    </location>
</feature>
<dbReference type="EMBL" id="JAIZAY010000002">
    <property type="protein sequence ID" value="KAJ8046773.1"/>
    <property type="molecule type" value="Genomic_DNA"/>
</dbReference>
<keyword evidence="2 4" id="KW-0560">Oxidoreductase</keyword>
<proteinExistence type="inferred from homology"/>
<dbReference type="InterPro" id="IPR006097">
    <property type="entry name" value="Glu/Leu/Phe/Val/Trp_DH_dimer"/>
</dbReference>
<keyword evidence="3" id="KW-0520">NAD</keyword>
<keyword evidence="7" id="KW-1185">Reference proteome</keyword>
<dbReference type="PANTHER" id="PTHR42722:SF1">
    <property type="entry name" value="VALINE DEHYDROGENASE"/>
    <property type="match status" value="1"/>
</dbReference>
<dbReference type="AlphaFoldDB" id="A0A9Q1CK94"/>
<dbReference type="SMART" id="SM00839">
    <property type="entry name" value="ELFV_dehydrog"/>
    <property type="match status" value="1"/>
</dbReference>
<dbReference type="GO" id="GO:0016639">
    <property type="term" value="F:oxidoreductase activity, acting on the CH-NH2 group of donors, NAD or NADP as acceptor"/>
    <property type="evidence" value="ECO:0007669"/>
    <property type="project" value="InterPro"/>
</dbReference>
<dbReference type="PRINTS" id="PR00082">
    <property type="entry name" value="GLFDHDRGNASE"/>
</dbReference>
<dbReference type="InterPro" id="IPR036291">
    <property type="entry name" value="NAD(P)-bd_dom_sf"/>
</dbReference>
<dbReference type="OrthoDB" id="6413352at2759"/>
<evidence type="ECO:0000256" key="1">
    <source>
        <dbReference type="ARBA" id="ARBA00006382"/>
    </source>
</evidence>
<organism evidence="6 7">
    <name type="scientific">Holothuria leucospilota</name>
    <name type="common">Black long sea cucumber</name>
    <name type="synonym">Mertensiothuria leucospilota</name>
    <dbReference type="NCBI Taxonomy" id="206669"/>
    <lineage>
        <taxon>Eukaryota</taxon>
        <taxon>Metazoa</taxon>
        <taxon>Echinodermata</taxon>
        <taxon>Eleutherozoa</taxon>
        <taxon>Echinozoa</taxon>
        <taxon>Holothuroidea</taxon>
        <taxon>Aspidochirotacea</taxon>
        <taxon>Aspidochirotida</taxon>
        <taxon>Holothuriidae</taxon>
        <taxon>Holothuria</taxon>
    </lineage>
</organism>
<sequence>MLPMSPRSFVNNLKERGINRCYWVLDISSGSVTCSHPDELAGAGSIFVKEDRDYNGHEGVFLQLGKRTNTLLGAFIWRSNRGQACGGIRLWDYDCMEEYLRDGLRLAQGMGLKSALAGLWSGGGKGVIQMPDGGKEKDPSFRTDMFHDYGEFLSSLNGCYVAAEDVGLNVNDLDDVHTFTRYTTCISESKGGSGNPSTATGKGVICAMEGALDYLDMGTLAGKSIAIQGAGNVATVIVEGLLQRNVGRILVTDCNQDRIDAMRVKFSQNLDKLILEKVDVGDNSILSAPCDVLSPCALGNILNPTTIPGIKAKIVCGAANNQLGCPADSQLLSDHGIVYVVDFLANRMGIVNCANETYGRLTNDSAIERHFGRDWENSVFCMTKATLEKADKDGITTHEAANQIADKLSLKLHPVWPRRGQEIISSLVKEQWHLQSI</sequence>
<dbReference type="Pfam" id="PF00208">
    <property type="entry name" value="ELFV_dehydrog"/>
    <property type="match status" value="1"/>
</dbReference>
<evidence type="ECO:0000256" key="3">
    <source>
        <dbReference type="ARBA" id="ARBA00023027"/>
    </source>
</evidence>
<dbReference type="SUPFAM" id="SSF53223">
    <property type="entry name" value="Aminoacid dehydrogenase-like, N-terminal domain"/>
    <property type="match status" value="1"/>
</dbReference>
<dbReference type="PANTHER" id="PTHR42722">
    <property type="entry name" value="LEUCINE DEHYDROGENASE"/>
    <property type="match status" value="1"/>
</dbReference>
<dbReference type="InterPro" id="IPR006095">
    <property type="entry name" value="Glu/Leu/Phe/Val/Trp_DH"/>
</dbReference>
<dbReference type="SUPFAM" id="SSF51735">
    <property type="entry name" value="NAD(P)-binding Rossmann-fold domains"/>
    <property type="match status" value="1"/>
</dbReference>
<dbReference type="Gene3D" id="3.40.50.10860">
    <property type="entry name" value="Leucine Dehydrogenase, chain A, domain 1"/>
    <property type="match status" value="1"/>
</dbReference>
<accession>A0A9Q1CK94</accession>
<dbReference type="InterPro" id="IPR016211">
    <property type="entry name" value="Glu/Phe/Leu/Val/Trp_DH_bac/arc"/>
</dbReference>
<evidence type="ECO:0000256" key="4">
    <source>
        <dbReference type="RuleBase" id="RU004417"/>
    </source>
</evidence>
<protein>
    <submittedName>
        <fullName evidence="6">Glutamate dehydrogenase 1, mitochondrial</fullName>
    </submittedName>
</protein>
<dbReference type="InterPro" id="IPR006096">
    <property type="entry name" value="Glu/Leu/Phe/Val/Trp_DH_C"/>
</dbReference>
<gene>
    <name evidence="6" type="ORF">HOLleu_05559</name>
</gene>
<dbReference type="Gene3D" id="3.40.50.720">
    <property type="entry name" value="NAD(P)-binding Rossmann-like Domain"/>
    <property type="match status" value="1"/>
</dbReference>
<name>A0A9Q1CK94_HOLLE</name>
<evidence type="ECO:0000313" key="7">
    <source>
        <dbReference type="Proteomes" id="UP001152320"/>
    </source>
</evidence>
<reference evidence="6" key="1">
    <citation type="submission" date="2021-10" db="EMBL/GenBank/DDBJ databases">
        <title>Tropical sea cucumber genome reveals ecological adaptation and Cuvierian tubules defense mechanism.</title>
        <authorList>
            <person name="Chen T."/>
        </authorList>
    </citation>
    <scope>NUCLEOTIDE SEQUENCE</scope>
    <source>
        <strain evidence="6">Nanhai2018</strain>
        <tissue evidence="6">Muscle</tissue>
    </source>
</reference>
<evidence type="ECO:0000313" key="6">
    <source>
        <dbReference type="EMBL" id="KAJ8046773.1"/>
    </source>
</evidence>
<comment type="caution">
    <text evidence="6">The sequence shown here is derived from an EMBL/GenBank/DDBJ whole genome shotgun (WGS) entry which is preliminary data.</text>
</comment>
<dbReference type="Pfam" id="PF02812">
    <property type="entry name" value="ELFV_dehydrog_N"/>
    <property type="match status" value="1"/>
</dbReference>
<dbReference type="InterPro" id="IPR046346">
    <property type="entry name" value="Aminoacid_DH-like_N_sf"/>
</dbReference>
<dbReference type="GO" id="GO:0006520">
    <property type="term" value="P:amino acid metabolic process"/>
    <property type="evidence" value="ECO:0007669"/>
    <property type="project" value="InterPro"/>
</dbReference>
<dbReference type="Proteomes" id="UP001152320">
    <property type="component" value="Chromosome 2"/>
</dbReference>
<evidence type="ECO:0000259" key="5">
    <source>
        <dbReference type="SMART" id="SM00839"/>
    </source>
</evidence>
<evidence type="ECO:0000256" key="2">
    <source>
        <dbReference type="ARBA" id="ARBA00023002"/>
    </source>
</evidence>